<dbReference type="RefSeq" id="WP_133712430.1">
    <property type="nucleotide sequence ID" value="NZ_SOAG01000011.1"/>
</dbReference>
<evidence type="ECO:0000313" key="3">
    <source>
        <dbReference type="EMBL" id="TDS58831.1"/>
    </source>
</evidence>
<gene>
    <name evidence="3" type="ORF">C8P70_11113</name>
</gene>
<dbReference type="InterPro" id="IPR011990">
    <property type="entry name" value="TPR-like_helical_dom_sf"/>
</dbReference>
<dbReference type="InterPro" id="IPR019734">
    <property type="entry name" value="TPR_rpt"/>
</dbReference>
<feature type="repeat" description="TPR" evidence="1">
    <location>
        <begin position="174"/>
        <end position="207"/>
    </location>
</feature>
<accession>A0A4R7EYF9</accession>
<dbReference type="OrthoDB" id="9808622at2"/>
<evidence type="ECO:0000256" key="2">
    <source>
        <dbReference type="SAM" id="Phobius"/>
    </source>
</evidence>
<dbReference type="EMBL" id="SOAG01000011">
    <property type="protein sequence ID" value="TDS58831.1"/>
    <property type="molecule type" value="Genomic_DNA"/>
</dbReference>
<dbReference type="Gene3D" id="1.25.40.10">
    <property type="entry name" value="Tetratricopeptide repeat domain"/>
    <property type="match status" value="1"/>
</dbReference>
<dbReference type="Pfam" id="PF13174">
    <property type="entry name" value="TPR_6"/>
    <property type="match status" value="1"/>
</dbReference>
<keyword evidence="2" id="KW-0472">Membrane</keyword>
<evidence type="ECO:0000313" key="4">
    <source>
        <dbReference type="Proteomes" id="UP000295215"/>
    </source>
</evidence>
<dbReference type="AlphaFoldDB" id="A0A4R7EYF9"/>
<dbReference type="Proteomes" id="UP000295215">
    <property type="component" value="Unassembled WGS sequence"/>
</dbReference>
<evidence type="ECO:0000256" key="1">
    <source>
        <dbReference type="PROSITE-ProRule" id="PRU00339"/>
    </source>
</evidence>
<proteinExistence type="predicted"/>
<reference evidence="3 4" key="1">
    <citation type="submission" date="2019-03" db="EMBL/GenBank/DDBJ databases">
        <title>Genomic Encyclopedia of Archaeal and Bacterial Type Strains, Phase II (KMG-II): from individual species to whole genera.</title>
        <authorList>
            <person name="Goeker M."/>
        </authorList>
    </citation>
    <scope>NUCLEOTIDE SEQUENCE [LARGE SCALE GENOMIC DNA]</scope>
    <source>
        <strain evidence="3 4">DSM 28213</strain>
    </source>
</reference>
<organism evidence="3 4">
    <name type="scientific">Myroides indicus</name>
    <dbReference type="NCBI Taxonomy" id="1323422"/>
    <lineage>
        <taxon>Bacteria</taxon>
        <taxon>Pseudomonadati</taxon>
        <taxon>Bacteroidota</taxon>
        <taxon>Flavobacteriia</taxon>
        <taxon>Flavobacteriales</taxon>
        <taxon>Flavobacteriaceae</taxon>
        <taxon>Myroides</taxon>
    </lineage>
</organism>
<dbReference type="PROSITE" id="PS50005">
    <property type="entry name" value="TPR"/>
    <property type="match status" value="1"/>
</dbReference>
<dbReference type="SUPFAM" id="SSF48452">
    <property type="entry name" value="TPR-like"/>
    <property type="match status" value="1"/>
</dbReference>
<comment type="caution">
    <text evidence="3">The sequence shown here is derived from an EMBL/GenBank/DDBJ whole genome shotgun (WGS) entry which is preliminary data.</text>
</comment>
<protein>
    <submittedName>
        <fullName evidence="3">Putative negative regulator of RcsB-dependent stress response</fullName>
    </submittedName>
</protein>
<keyword evidence="1" id="KW-0802">TPR repeat</keyword>
<feature type="transmembrane region" description="Helical" evidence="2">
    <location>
        <begin position="57"/>
        <end position="75"/>
    </location>
</feature>
<dbReference type="SMART" id="SM00028">
    <property type="entry name" value="TPR"/>
    <property type="match status" value="3"/>
</dbReference>
<dbReference type="Pfam" id="PF13432">
    <property type="entry name" value="TPR_16"/>
    <property type="match status" value="1"/>
</dbReference>
<keyword evidence="2" id="KW-0812">Transmembrane</keyword>
<keyword evidence="4" id="KW-1185">Reference proteome</keyword>
<name>A0A4R7EYF9_9FLAO</name>
<sequence>MATYNKRGYKAPKPKEENEFDQFSNVDTSNSTTAEVFDTLDKNANRMENWVARNQKAIFGFVGAIALITIGYVGYSKFVVEPKNEDAANEMFQAQTYYNDAMANTATSDSLYTLALNGGEGKLGFLGIIDSYSGTQAANLAQYYVGTTFLNQGKFKEAIQHLEKFKANDIVLGALSLGAIGDAFSELGQKEDALDYYKKAAAYNKNDFTAPRFLNKAGLIALDLGKKEEALKLFNEIKNNYQESAEANAVDVLIGMAQ</sequence>
<keyword evidence="2" id="KW-1133">Transmembrane helix</keyword>